<feature type="transmembrane region" description="Helical" evidence="6">
    <location>
        <begin position="47"/>
        <end position="66"/>
    </location>
</feature>
<dbReference type="PROSITE" id="PS50850">
    <property type="entry name" value="MFS"/>
    <property type="match status" value="1"/>
</dbReference>
<feature type="transmembrane region" description="Helical" evidence="6">
    <location>
        <begin position="345"/>
        <end position="363"/>
    </location>
</feature>
<evidence type="ECO:0000256" key="2">
    <source>
        <dbReference type="ARBA" id="ARBA00022448"/>
    </source>
</evidence>
<evidence type="ECO:0000256" key="6">
    <source>
        <dbReference type="SAM" id="Phobius"/>
    </source>
</evidence>
<evidence type="ECO:0000256" key="3">
    <source>
        <dbReference type="ARBA" id="ARBA00022692"/>
    </source>
</evidence>
<sequence>MKKKLNIKDLSLLLSLYTSQYIGLAFFMQALIGILRQNGVSLENLGIIYMLGLFWVFRFLWAPFIDKIEFKKIGHYKGWIIIFQFLMTIILLVVSIFDVINDLKTIITLSILFAFLSSSQSIALDGFVYKSVFKKQRAIAMSIKTSSGFIGMVLGGGVGLILYTHIGWMFTLIIVAATMFIALIQMLFYKETKTKKENIQKSIDYKQYLNFWKSKEKLQWLILLLLYPASISAAYGMSTPILVDLGWSLDKIGFIVHIVGYSIGILASFTSSWFIKKFGKKYILIGAAIGQTLGTLLLLVLFYDSSNLTTILVIGFIFSSYTPSMVIMSTFMMNQSSQKSPASQFAIQHSIFSFSGIIFSSLSVSLSGIFGYENIILTCSFIGLFAVYMSTKVDKIVNINTYSIKK</sequence>
<keyword evidence="3 6" id="KW-0812">Transmembrane</keyword>
<dbReference type="EMBL" id="PDKJ01000002">
    <property type="protein sequence ID" value="RXJ69743.1"/>
    <property type="molecule type" value="Genomic_DNA"/>
</dbReference>
<dbReference type="AlphaFoldDB" id="A0A4Q0YHC0"/>
<evidence type="ECO:0000313" key="8">
    <source>
        <dbReference type="EMBL" id="RXJ69743.1"/>
    </source>
</evidence>
<dbReference type="Gene3D" id="1.20.1250.20">
    <property type="entry name" value="MFS general substrate transporter like domains"/>
    <property type="match status" value="1"/>
</dbReference>
<dbReference type="PANTHER" id="PTHR12778">
    <property type="entry name" value="SOLUTE CARRIER FAMILY 33 ACETYL-COA TRANSPORTER -RELATED"/>
    <property type="match status" value="1"/>
</dbReference>
<feature type="transmembrane region" description="Helical" evidence="6">
    <location>
        <begin position="141"/>
        <end position="162"/>
    </location>
</feature>
<feature type="domain" description="Major facilitator superfamily (MFS) profile" evidence="7">
    <location>
        <begin position="4"/>
        <end position="392"/>
    </location>
</feature>
<evidence type="ECO:0000256" key="4">
    <source>
        <dbReference type="ARBA" id="ARBA00022989"/>
    </source>
</evidence>
<feature type="transmembrane region" description="Helical" evidence="6">
    <location>
        <begin position="309"/>
        <end position="333"/>
    </location>
</feature>
<dbReference type="GO" id="GO:0016020">
    <property type="term" value="C:membrane"/>
    <property type="evidence" value="ECO:0007669"/>
    <property type="project" value="UniProtKB-SubCell"/>
</dbReference>
<dbReference type="InterPro" id="IPR004752">
    <property type="entry name" value="AmpG_permease/AT-1"/>
</dbReference>
<feature type="transmembrane region" description="Helical" evidence="6">
    <location>
        <begin position="254"/>
        <end position="275"/>
    </location>
</feature>
<dbReference type="RefSeq" id="WP_128979032.1">
    <property type="nucleotide sequence ID" value="NZ_PDKJ01000002.1"/>
</dbReference>
<organism evidence="8 9">
    <name type="scientific">Halarcobacter ebronensis</name>
    <dbReference type="NCBI Taxonomy" id="1462615"/>
    <lineage>
        <taxon>Bacteria</taxon>
        <taxon>Pseudomonadati</taxon>
        <taxon>Campylobacterota</taxon>
        <taxon>Epsilonproteobacteria</taxon>
        <taxon>Campylobacterales</taxon>
        <taxon>Arcobacteraceae</taxon>
        <taxon>Halarcobacter</taxon>
    </lineage>
</organism>
<reference evidence="8 9" key="1">
    <citation type="submission" date="2017-10" db="EMBL/GenBank/DDBJ databases">
        <title>Genomics of the genus Arcobacter.</title>
        <authorList>
            <person name="Perez-Cataluna A."/>
            <person name="Figueras M.J."/>
        </authorList>
    </citation>
    <scope>NUCLEOTIDE SEQUENCE [LARGE SCALE GENOMIC DNA]</scope>
    <source>
        <strain evidence="8 9">CECT 8993</strain>
    </source>
</reference>
<dbReference type="GO" id="GO:0022857">
    <property type="term" value="F:transmembrane transporter activity"/>
    <property type="evidence" value="ECO:0007669"/>
    <property type="project" value="InterPro"/>
</dbReference>
<feature type="transmembrane region" description="Helical" evidence="6">
    <location>
        <begin position="12"/>
        <end position="35"/>
    </location>
</feature>
<feature type="transmembrane region" description="Helical" evidence="6">
    <location>
        <begin position="168"/>
        <end position="189"/>
    </location>
</feature>
<feature type="transmembrane region" description="Helical" evidence="6">
    <location>
        <begin position="106"/>
        <end position="129"/>
    </location>
</feature>
<keyword evidence="5 6" id="KW-0472">Membrane</keyword>
<protein>
    <submittedName>
        <fullName evidence="8">MFS transporter</fullName>
    </submittedName>
</protein>
<keyword evidence="2" id="KW-0813">Transport</keyword>
<dbReference type="Proteomes" id="UP000290172">
    <property type="component" value="Unassembled WGS sequence"/>
</dbReference>
<keyword evidence="4 6" id="KW-1133">Transmembrane helix</keyword>
<dbReference type="InterPro" id="IPR011701">
    <property type="entry name" value="MFS"/>
</dbReference>
<name>A0A4Q0YHC0_9BACT</name>
<gene>
    <name evidence="8" type="ORF">CRV08_03290</name>
</gene>
<dbReference type="Pfam" id="PF07690">
    <property type="entry name" value="MFS_1"/>
    <property type="match status" value="1"/>
</dbReference>
<proteinExistence type="predicted"/>
<accession>A0A4Q0YHC0</accession>
<evidence type="ECO:0000256" key="1">
    <source>
        <dbReference type="ARBA" id="ARBA00004141"/>
    </source>
</evidence>
<comment type="caution">
    <text evidence="8">The sequence shown here is derived from an EMBL/GenBank/DDBJ whole genome shotgun (WGS) entry which is preliminary data.</text>
</comment>
<evidence type="ECO:0000313" key="9">
    <source>
        <dbReference type="Proteomes" id="UP000290172"/>
    </source>
</evidence>
<feature type="transmembrane region" description="Helical" evidence="6">
    <location>
        <begin position="78"/>
        <end position="100"/>
    </location>
</feature>
<feature type="transmembrane region" description="Helical" evidence="6">
    <location>
        <begin position="220"/>
        <end position="242"/>
    </location>
</feature>
<feature type="transmembrane region" description="Helical" evidence="6">
    <location>
        <begin position="369"/>
        <end position="389"/>
    </location>
</feature>
<dbReference type="InterPro" id="IPR036259">
    <property type="entry name" value="MFS_trans_sf"/>
</dbReference>
<evidence type="ECO:0000256" key="5">
    <source>
        <dbReference type="ARBA" id="ARBA00023136"/>
    </source>
</evidence>
<dbReference type="SUPFAM" id="SSF103473">
    <property type="entry name" value="MFS general substrate transporter"/>
    <property type="match status" value="1"/>
</dbReference>
<comment type="subcellular location">
    <subcellularLocation>
        <location evidence="1">Membrane</location>
        <topology evidence="1">Multi-pass membrane protein</topology>
    </subcellularLocation>
</comment>
<dbReference type="InterPro" id="IPR020846">
    <property type="entry name" value="MFS_dom"/>
</dbReference>
<evidence type="ECO:0000259" key="7">
    <source>
        <dbReference type="PROSITE" id="PS50850"/>
    </source>
</evidence>
<dbReference type="PANTHER" id="PTHR12778:SF10">
    <property type="entry name" value="MAJOR FACILITATOR SUPERFAMILY DOMAIN-CONTAINING PROTEIN 3"/>
    <property type="match status" value="1"/>
</dbReference>
<feature type="transmembrane region" description="Helical" evidence="6">
    <location>
        <begin position="282"/>
        <end position="303"/>
    </location>
</feature>